<proteinExistence type="inferred from homology"/>
<dbReference type="SMART" id="SM00093">
    <property type="entry name" value="SERPIN"/>
    <property type="match status" value="1"/>
</dbReference>
<dbReference type="Proteomes" id="UP000005396">
    <property type="component" value="Unassembled WGS sequence"/>
</dbReference>
<dbReference type="GO" id="GO:0005615">
    <property type="term" value="C:extracellular space"/>
    <property type="evidence" value="ECO:0007669"/>
    <property type="project" value="InterPro"/>
</dbReference>
<evidence type="ECO:0000313" key="4">
    <source>
        <dbReference type="Proteomes" id="UP000005396"/>
    </source>
</evidence>
<dbReference type="InterPro" id="IPR036186">
    <property type="entry name" value="Serpin_sf"/>
</dbReference>
<dbReference type="GO" id="GO:0004867">
    <property type="term" value="F:serine-type endopeptidase inhibitor activity"/>
    <property type="evidence" value="ECO:0007669"/>
    <property type="project" value="InterPro"/>
</dbReference>
<dbReference type="SUPFAM" id="SSF56574">
    <property type="entry name" value="Serpins"/>
    <property type="match status" value="1"/>
</dbReference>
<dbReference type="PANTHER" id="PTHR11461">
    <property type="entry name" value="SERINE PROTEASE INHIBITOR, SERPIN"/>
    <property type="match status" value="1"/>
</dbReference>
<dbReference type="HOGENOM" id="CLU_023330_0_3_9"/>
<sequence>MEGYGKVIIRFPHICGREGNMMKHLMQMITKRKRKYLGAGLLLTAIFLSALTSGCALNGLHKGTQDLTRNIPKEEVETVDMMEPSYESVNPRKELTEFSLELLSENLSHGNCLISPLSIVSALGMTANGAEGNTRAQMEQMMHTDTAVLNDYLKAYTDYMPNSEACQVNIANSIWFRDRDSLAINEDFLKTSRNYYDASIFEAPFDAGTRDDINSWVKKETNGMIQKLLEEAPPRDAVMYLVNALSFDGEWRDIYKKNQIHKGTFNAENGEHQSAEFMYSTEAVYLENTLGRGFLKPYGDGAYAFAAVLPDEGMTMKEFLERLKENGITDLLEQTRNKTVCVRLPKFTVEYNVVLNESLTESGMKDAFDSQKADFSSMAHSDNDNIYISKVIHKTKIDVDEKGTKAGAVTAVEVSEGSAVQTEEPKEVFLDRPFFYMIIDTRQNFPLFMGCLMQLE</sequence>
<feature type="domain" description="Serpin" evidence="2">
    <location>
        <begin position="96"/>
        <end position="455"/>
    </location>
</feature>
<dbReference type="AlphaFoldDB" id="A8RT73"/>
<gene>
    <name evidence="3" type="ORF">CLOBOL_03573</name>
</gene>
<dbReference type="CDD" id="cd19589">
    <property type="entry name" value="serpin_tengpin-like"/>
    <property type="match status" value="1"/>
</dbReference>
<dbReference type="InterPro" id="IPR023795">
    <property type="entry name" value="Serpin_CS"/>
</dbReference>
<evidence type="ECO:0000313" key="3">
    <source>
        <dbReference type="EMBL" id="EDP16136.1"/>
    </source>
</evidence>
<organism evidence="3 4">
    <name type="scientific">Enterocloster bolteae (strain ATCC BAA-613 / DSM 15670 / CCUG 46953 / JCM 12243 / WAL 16351)</name>
    <name type="common">Clostridium bolteae</name>
    <dbReference type="NCBI Taxonomy" id="411902"/>
    <lineage>
        <taxon>Bacteria</taxon>
        <taxon>Bacillati</taxon>
        <taxon>Bacillota</taxon>
        <taxon>Clostridia</taxon>
        <taxon>Lachnospirales</taxon>
        <taxon>Lachnospiraceae</taxon>
        <taxon>Enterocloster</taxon>
    </lineage>
</organism>
<dbReference type="EMBL" id="ABCC02000032">
    <property type="protein sequence ID" value="EDP16136.1"/>
    <property type="molecule type" value="Genomic_DNA"/>
</dbReference>
<comment type="caution">
    <text evidence="3">The sequence shown here is derived from an EMBL/GenBank/DDBJ whole genome shotgun (WGS) entry which is preliminary data.</text>
</comment>
<dbReference type="eggNOG" id="COG4826">
    <property type="taxonomic scope" value="Bacteria"/>
</dbReference>
<dbReference type="Gene3D" id="3.30.497.10">
    <property type="entry name" value="Antithrombin, subunit I, domain 2"/>
    <property type="match status" value="1"/>
</dbReference>
<comment type="similarity">
    <text evidence="1">Belongs to the serpin family.</text>
</comment>
<dbReference type="PANTHER" id="PTHR11461:SF211">
    <property type="entry name" value="GH10112P-RELATED"/>
    <property type="match status" value="1"/>
</dbReference>
<reference evidence="3 4" key="1">
    <citation type="submission" date="2007-08" db="EMBL/GenBank/DDBJ databases">
        <authorList>
            <person name="Fulton L."/>
            <person name="Clifton S."/>
            <person name="Fulton B."/>
            <person name="Xu J."/>
            <person name="Minx P."/>
            <person name="Pepin K.H."/>
            <person name="Johnson M."/>
            <person name="Thiruvilangam P."/>
            <person name="Bhonagiri V."/>
            <person name="Nash W.E."/>
            <person name="Mardis E.R."/>
            <person name="Wilson R.K."/>
        </authorList>
    </citation>
    <scope>NUCLEOTIDE SEQUENCE [LARGE SCALE GENOMIC DNA]</scope>
    <source>
        <strain evidence="4">ATCC BAA-613 / DSM 15670 / CCUG 46953 / JCM 12243 / WAL 16351</strain>
    </source>
</reference>
<name>A8RT73_ENTBW</name>
<dbReference type="PROSITE" id="PS00284">
    <property type="entry name" value="SERPIN"/>
    <property type="match status" value="1"/>
</dbReference>
<protein>
    <recommendedName>
        <fullName evidence="2">Serpin domain-containing protein</fullName>
    </recommendedName>
</protein>
<dbReference type="Gene3D" id="2.30.39.10">
    <property type="entry name" value="Alpha-1-antitrypsin, domain 1"/>
    <property type="match status" value="1"/>
</dbReference>
<dbReference type="InterPro" id="IPR042185">
    <property type="entry name" value="Serpin_sf_2"/>
</dbReference>
<dbReference type="InterPro" id="IPR000215">
    <property type="entry name" value="Serpin_fam"/>
</dbReference>
<dbReference type="PaxDb" id="411902-CLOBOL_03573"/>
<accession>A8RT73</accession>
<evidence type="ECO:0000256" key="1">
    <source>
        <dbReference type="RuleBase" id="RU000411"/>
    </source>
</evidence>
<reference evidence="3 4" key="2">
    <citation type="submission" date="2007-09" db="EMBL/GenBank/DDBJ databases">
        <title>Draft genome sequence of Clostridium bolteae (ATCC BAA-613).</title>
        <authorList>
            <person name="Sudarsanam P."/>
            <person name="Ley R."/>
            <person name="Guruge J."/>
            <person name="Turnbaugh P.J."/>
            <person name="Mahowald M."/>
            <person name="Liep D."/>
            <person name="Gordon J."/>
        </authorList>
    </citation>
    <scope>NUCLEOTIDE SEQUENCE [LARGE SCALE GENOMIC DNA]</scope>
    <source>
        <strain evidence="4">ATCC BAA-613 / DSM 15670 / CCUG 46953 / JCM 12243 / WAL 16351</strain>
    </source>
</reference>
<evidence type="ECO:0000259" key="2">
    <source>
        <dbReference type="SMART" id="SM00093"/>
    </source>
</evidence>
<dbReference type="InterPro" id="IPR042178">
    <property type="entry name" value="Serpin_sf_1"/>
</dbReference>
<dbReference type="InterPro" id="IPR023796">
    <property type="entry name" value="Serpin_dom"/>
</dbReference>
<dbReference type="Pfam" id="PF00079">
    <property type="entry name" value="Serpin"/>
    <property type="match status" value="1"/>
</dbReference>